<dbReference type="Pfam" id="PF07963">
    <property type="entry name" value="N_methyl"/>
    <property type="match status" value="1"/>
</dbReference>
<evidence type="ECO:0000256" key="5">
    <source>
        <dbReference type="ARBA" id="ARBA00023136"/>
    </source>
</evidence>
<reference evidence="7 8" key="1">
    <citation type="submission" date="2014-12" db="EMBL/GenBank/DDBJ databases">
        <title>Complete genome sequence of Francisella guanzhouensis strain 08HL01032 isolated from air-conditioning system in China.</title>
        <authorList>
            <person name="Svensson D."/>
            <person name="Ohrman C."/>
            <person name="Backman S."/>
            <person name="Karlsson E."/>
            <person name="Nilsson E."/>
            <person name="Bystrom M."/>
            <person name="Larkeryd A."/>
            <person name="Stenberg P."/>
            <person name="Scholtz H.C."/>
            <person name="Forsman M."/>
            <person name="Sjodin A."/>
        </authorList>
    </citation>
    <scope>NUCLEOTIDE SEQUENCE [LARGE SCALE GENOMIC DNA]</scope>
    <source>
        <strain evidence="7 8">08HL01032</strain>
    </source>
</reference>
<dbReference type="PROSITE" id="PS00409">
    <property type="entry name" value="PROKAR_NTER_METHYL"/>
    <property type="match status" value="1"/>
</dbReference>
<evidence type="ECO:0000256" key="6">
    <source>
        <dbReference type="SAM" id="Phobius"/>
    </source>
</evidence>
<organism evidence="7 8">
    <name type="scientific">Allofrancisella guangzhouensis</name>
    <dbReference type="NCBI Taxonomy" id="594679"/>
    <lineage>
        <taxon>Bacteria</taxon>
        <taxon>Pseudomonadati</taxon>
        <taxon>Pseudomonadota</taxon>
        <taxon>Gammaproteobacteria</taxon>
        <taxon>Thiotrichales</taxon>
        <taxon>Francisellaceae</taxon>
        <taxon>Allofrancisella</taxon>
    </lineage>
</organism>
<dbReference type="GO" id="GO:0043683">
    <property type="term" value="P:type IV pilus assembly"/>
    <property type="evidence" value="ECO:0007669"/>
    <property type="project" value="InterPro"/>
</dbReference>
<dbReference type="Gene3D" id="3.30.700.10">
    <property type="entry name" value="Glycoprotein, Type 4 Pilin"/>
    <property type="match status" value="1"/>
</dbReference>
<dbReference type="STRING" id="594679.SD28_01595"/>
<keyword evidence="4 6" id="KW-1133">Transmembrane helix</keyword>
<sequence>MKMLKNQGFSLVELMVVIAIIAILAAIGIPAYNNYVLKSHRSEATSELLSAANAADNFEIRNGTFPSGSDINSFWHTNTQNSYYTLSYCSQEAECSNVNYMLTATAAGSQSTDTPCSTIKLEVNGGIINKIPVECWN</sequence>
<accession>A0A0A8E388</accession>
<keyword evidence="8" id="KW-1185">Reference proteome</keyword>
<evidence type="ECO:0000256" key="4">
    <source>
        <dbReference type="ARBA" id="ARBA00022989"/>
    </source>
</evidence>
<dbReference type="HOGENOM" id="CLU_091705_6_0_6"/>
<protein>
    <submittedName>
        <fullName evidence="7">Type IV pili fiber building block protein</fullName>
    </submittedName>
</protein>
<dbReference type="SUPFAM" id="SSF54523">
    <property type="entry name" value="Pili subunits"/>
    <property type="match status" value="1"/>
</dbReference>
<comment type="subcellular location">
    <subcellularLocation>
        <location evidence="1">Membrane</location>
        <topology evidence="1">Single-pass membrane protein</topology>
    </subcellularLocation>
</comment>
<dbReference type="InterPro" id="IPR012902">
    <property type="entry name" value="N_methyl_site"/>
</dbReference>
<keyword evidence="2" id="KW-0488">Methylation</keyword>
<feature type="transmembrane region" description="Helical" evidence="6">
    <location>
        <begin position="12"/>
        <end position="32"/>
    </location>
</feature>
<dbReference type="GO" id="GO:0015628">
    <property type="term" value="P:protein secretion by the type II secretion system"/>
    <property type="evidence" value="ECO:0007669"/>
    <property type="project" value="InterPro"/>
</dbReference>
<evidence type="ECO:0000313" key="7">
    <source>
        <dbReference type="EMBL" id="AJC48434.1"/>
    </source>
</evidence>
<dbReference type="NCBIfam" id="TIGR02532">
    <property type="entry name" value="IV_pilin_GFxxxE"/>
    <property type="match status" value="1"/>
</dbReference>
<evidence type="ECO:0000256" key="1">
    <source>
        <dbReference type="ARBA" id="ARBA00004167"/>
    </source>
</evidence>
<evidence type="ECO:0000313" key="8">
    <source>
        <dbReference type="Proteomes" id="UP000031104"/>
    </source>
</evidence>
<keyword evidence="5 6" id="KW-0472">Membrane</keyword>
<dbReference type="EMBL" id="CP010427">
    <property type="protein sequence ID" value="AJC48434.1"/>
    <property type="molecule type" value="Genomic_DNA"/>
</dbReference>
<dbReference type="Pfam" id="PF16732">
    <property type="entry name" value="ComP_DUS"/>
    <property type="match status" value="1"/>
</dbReference>
<dbReference type="AlphaFoldDB" id="A0A0A8E388"/>
<dbReference type="GO" id="GO:0016020">
    <property type="term" value="C:membrane"/>
    <property type="evidence" value="ECO:0007669"/>
    <property type="project" value="UniProtKB-SubCell"/>
</dbReference>
<dbReference type="InterPro" id="IPR045584">
    <property type="entry name" value="Pilin-like"/>
</dbReference>
<evidence type="ECO:0000256" key="2">
    <source>
        <dbReference type="ARBA" id="ARBA00022481"/>
    </source>
</evidence>
<dbReference type="PRINTS" id="PR00813">
    <property type="entry name" value="BCTERIALGSPG"/>
</dbReference>
<dbReference type="GO" id="GO:0015627">
    <property type="term" value="C:type II protein secretion system complex"/>
    <property type="evidence" value="ECO:0007669"/>
    <property type="project" value="InterPro"/>
</dbReference>
<dbReference type="PANTHER" id="PTHR30093:SF44">
    <property type="entry name" value="TYPE II SECRETION SYSTEM CORE PROTEIN G"/>
    <property type="match status" value="1"/>
</dbReference>
<dbReference type="KEGG" id="fgu:SD28_01595"/>
<gene>
    <name evidence="7" type="ORF">SD28_01595</name>
</gene>
<keyword evidence="3 6" id="KW-0812">Transmembrane</keyword>
<dbReference type="Proteomes" id="UP000031104">
    <property type="component" value="Chromosome"/>
</dbReference>
<dbReference type="PANTHER" id="PTHR30093">
    <property type="entry name" value="GENERAL SECRETION PATHWAY PROTEIN G"/>
    <property type="match status" value="1"/>
</dbReference>
<dbReference type="InterPro" id="IPR000983">
    <property type="entry name" value="Bac_GSPG_pilin"/>
</dbReference>
<evidence type="ECO:0000256" key="3">
    <source>
        <dbReference type="ARBA" id="ARBA00022692"/>
    </source>
</evidence>
<dbReference type="InterPro" id="IPR031982">
    <property type="entry name" value="PilE-like"/>
</dbReference>
<name>A0A0A8E388_9GAMM</name>
<proteinExistence type="predicted"/>